<sequence length="233" mass="25489">MPRDLPGASLTQTAYERLRADLLACRLRPGERLRIADLCAALGVSLSAVREALSRLTAEGLVVAEPQRGFRAAPISVADLRDLTAARIEIETLCLRRAIASGDVGWEERLVAAHHRLSRTSARDPADPDRVAEPWAEAHGAYHEALVAGCGSPWLLRLRAILYAQSERYRRLSLPLARTERDLAREHREIMDATLARDADRAAALLTAHLQLTSAILLDAEESAEMPALAAGR</sequence>
<dbReference type="PROSITE" id="PS50949">
    <property type="entry name" value="HTH_GNTR"/>
    <property type="match status" value="1"/>
</dbReference>
<evidence type="ECO:0000256" key="1">
    <source>
        <dbReference type="ARBA" id="ARBA00023015"/>
    </source>
</evidence>
<evidence type="ECO:0000256" key="2">
    <source>
        <dbReference type="ARBA" id="ARBA00023125"/>
    </source>
</evidence>
<dbReference type="PANTHER" id="PTHR43537">
    <property type="entry name" value="TRANSCRIPTIONAL REGULATOR, GNTR FAMILY"/>
    <property type="match status" value="1"/>
</dbReference>
<organism evidence="5 6">
    <name type="scientific">Plastoroseomonas hellenica</name>
    <dbReference type="NCBI Taxonomy" id="2687306"/>
    <lineage>
        <taxon>Bacteria</taxon>
        <taxon>Pseudomonadati</taxon>
        <taxon>Pseudomonadota</taxon>
        <taxon>Alphaproteobacteria</taxon>
        <taxon>Acetobacterales</taxon>
        <taxon>Acetobacteraceae</taxon>
        <taxon>Plastoroseomonas</taxon>
    </lineage>
</organism>
<keyword evidence="6" id="KW-1185">Reference proteome</keyword>
<dbReference type="InterPro" id="IPR036390">
    <property type="entry name" value="WH_DNA-bd_sf"/>
</dbReference>
<dbReference type="Gene3D" id="1.10.10.10">
    <property type="entry name" value="Winged helix-like DNA-binding domain superfamily/Winged helix DNA-binding domain"/>
    <property type="match status" value="1"/>
</dbReference>
<evidence type="ECO:0000313" key="5">
    <source>
        <dbReference type="EMBL" id="MBR0668382.1"/>
    </source>
</evidence>
<gene>
    <name evidence="5" type="ORF">GXW71_28780</name>
</gene>
<evidence type="ECO:0000313" key="6">
    <source>
        <dbReference type="Proteomes" id="UP001196870"/>
    </source>
</evidence>
<dbReference type="InterPro" id="IPR011711">
    <property type="entry name" value="GntR_C"/>
</dbReference>
<dbReference type="EMBL" id="JAAGBB010000055">
    <property type="protein sequence ID" value="MBR0668382.1"/>
    <property type="molecule type" value="Genomic_DNA"/>
</dbReference>
<dbReference type="SMART" id="SM00345">
    <property type="entry name" value="HTH_GNTR"/>
    <property type="match status" value="1"/>
</dbReference>
<evidence type="ECO:0000259" key="4">
    <source>
        <dbReference type="PROSITE" id="PS50949"/>
    </source>
</evidence>
<dbReference type="SUPFAM" id="SSF46785">
    <property type="entry name" value="Winged helix' DNA-binding domain"/>
    <property type="match status" value="1"/>
</dbReference>
<proteinExistence type="predicted"/>
<dbReference type="Gene3D" id="1.20.120.530">
    <property type="entry name" value="GntR ligand-binding domain-like"/>
    <property type="match status" value="1"/>
</dbReference>
<dbReference type="PANTHER" id="PTHR43537:SF20">
    <property type="entry name" value="HTH-TYPE TRANSCRIPTIONAL REPRESSOR GLAR"/>
    <property type="match status" value="1"/>
</dbReference>
<dbReference type="Pfam" id="PF07729">
    <property type="entry name" value="FCD"/>
    <property type="match status" value="1"/>
</dbReference>
<reference evidence="6" key="1">
    <citation type="journal article" date="2021" name="Syst. Appl. Microbiol.">
        <title>Roseomonas hellenica sp. nov., isolated from roots of wild-growing Alkanna tinctoria.</title>
        <authorList>
            <person name="Rat A."/>
            <person name="Naranjo H.D."/>
            <person name="Lebbe L."/>
            <person name="Cnockaert M."/>
            <person name="Krigas N."/>
            <person name="Grigoriadou K."/>
            <person name="Maloupa E."/>
            <person name="Willems A."/>
        </authorList>
    </citation>
    <scope>NUCLEOTIDE SEQUENCE [LARGE SCALE GENOMIC DNA]</scope>
    <source>
        <strain evidence="6">LMG 31523</strain>
    </source>
</reference>
<protein>
    <submittedName>
        <fullName evidence="5">FCD domain-containing protein</fullName>
    </submittedName>
</protein>
<keyword evidence="3" id="KW-0804">Transcription</keyword>
<dbReference type="SUPFAM" id="SSF48008">
    <property type="entry name" value="GntR ligand-binding domain-like"/>
    <property type="match status" value="1"/>
</dbReference>
<dbReference type="InterPro" id="IPR036388">
    <property type="entry name" value="WH-like_DNA-bd_sf"/>
</dbReference>
<keyword evidence="1" id="KW-0805">Transcription regulation</keyword>
<feature type="domain" description="HTH gntR-type" evidence="4">
    <location>
        <begin position="8"/>
        <end position="75"/>
    </location>
</feature>
<dbReference type="Pfam" id="PF00392">
    <property type="entry name" value="GntR"/>
    <property type="match status" value="1"/>
</dbReference>
<dbReference type="SMART" id="SM00895">
    <property type="entry name" value="FCD"/>
    <property type="match status" value="1"/>
</dbReference>
<keyword evidence="2" id="KW-0238">DNA-binding</keyword>
<evidence type="ECO:0000256" key="3">
    <source>
        <dbReference type="ARBA" id="ARBA00023163"/>
    </source>
</evidence>
<accession>A0ABS5F758</accession>
<dbReference type="Proteomes" id="UP001196870">
    <property type="component" value="Unassembled WGS sequence"/>
</dbReference>
<dbReference type="CDD" id="cd07377">
    <property type="entry name" value="WHTH_GntR"/>
    <property type="match status" value="1"/>
</dbReference>
<name>A0ABS5F758_9PROT</name>
<dbReference type="InterPro" id="IPR008920">
    <property type="entry name" value="TF_FadR/GntR_C"/>
</dbReference>
<comment type="caution">
    <text evidence="5">The sequence shown here is derived from an EMBL/GenBank/DDBJ whole genome shotgun (WGS) entry which is preliminary data.</text>
</comment>
<dbReference type="RefSeq" id="WP_211856157.1">
    <property type="nucleotide sequence ID" value="NZ_JAAGBB010000055.1"/>
</dbReference>
<dbReference type="InterPro" id="IPR000524">
    <property type="entry name" value="Tscrpt_reg_HTH_GntR"/>
</dbReference>